<dbReference type="STRING" id="1074467.JP39_03840"/>
<organism evidence="7 8">
    <name type="scientific">Companilactobacillus heilongjiangensis</name>
    <dbReference type="NCBI Taxonomy" id="1074467"/>
    <lineage>
        <taxon>Bacteria</taxon>
        <taxon>Bacillati</taxon>
        <taxon>Bacillota</taxon>
        <taxon>Bacilli</taxon>
        <taxon>Lactobacillales</taxon>
        <taxon>Lactobacillaceae</taxon>
        <taxon>Companilactobacillus</taxon>
    </lineage>
</organism>
<dbReference type="FunFam" id="2.160.10.10:FF:000008">
    <property type="entry name" value="Maltose O-acetyltransferase"/>
    <property type="match status" value="1"/>
</dbReference>
<comment type="similarity">
    <text evidence="1 5">Belongs to the transferase hexapeptide repeat family.</text>
</comment>
<feature type="domain" description="Maltose/galactoside acetyltransferase" evidence="6">
    <location>
        <begin position="5"/>
        <end position="59"/>
    </location>
</feature>
<dbReference type="PANTHER" id="PTHR43017">
    <property type="entry name" value="GALACTOSIDE O-ACETYLTRANSFERASE"/>
    <property type="match status" value="1"/>
</dbReference>
<dbReference type="InterPro" id="IPR001451">
    <property type="entry name" value="Hexapep"/>
</dbReference>
<dbReference type="Gene3D" id="2.160.10.10">
    <property type="entry name" value="Hexapeptide repeat proteins"/>
    <property type="match status" value="1"/>
</dbReference>
<dbReference type="Pfam" id="PF00132">
    <property type="entry name" value="Hexapep"/>
    <property type="match status" value="1"/>
</dbReference>
<gene>
    <name evidence="7" type="ORF">JP39_03840</name>
</gene>
<keyword evidence="8" id="KW-1185">Reference proteome</keyword>
<dbReference type="CDD" id="cd03357">
    <property type="entry name" value="LbH_MAT_GAT"/>
    <property type="match status" value="1"/>
</dbReference>
<dbReference type="InterPro" id="IPR024688">
    <property type="entry name" value="Mac_dom"/>
</dbReference>
<reference evidence="7 8" key="1">
    <citation type="submission" date="2015-08" db="EMBL/GenBank/DDBJ databases">
        <title>Genomic sequence of Lactobacillus heilongjiangensis DSM 28069, isolated from Chinese traditional pickle.</title>
        <authorList>
            <person name="Jiang X."/>
            <person name="Zheng B."/>
            <person name="Cheng H."/>
        </authorList>
    </citation>
    <scope>NUCLEOTIDE SEQUENCE [LARGE SCALE GENOMIC DNA]</scope>
    <source>
        <strain evidence="7 8">DSM 28069</strain>
    </source>
</reference>
<proteinExistence type="inferred from homology"/>
<dbReference type="RefSeq" id="WP_041499222.1">
    <property type="nucleotide sequence ID" value="NZ_BJDV01000008.1"/>
</dbReference>
<name>A0A0K2LB98_9LACO</name>
<dbReference type="InterPro" id="IPR018357">
    <property type="entry name" value="Hexapep_transf_CS"/>
</dbReference>
<evidence type="ECO:0000313" key="7">
    <source>
        <dbReference type="EMBL" id="ALB28559.1"/>
    </source>
</evidence>
<dbReference type="Proteomes" id="UP000061546">
    <property type="component" value="Chromosome"/>
</dbReference>
<keyword evidence="2 5" id="KW-0808">Transferase</keyword>
<sequence length="202" mass="22897">MRSEKEKMLSGDLYIANDPELREDFKKAKELVREFNHTTEYQLDERQRIIKSLFKKSGKGDYLEPPFYTDYGCNTEVGDNFYANYECIILDIANVKIGNNVFFGPRVGLYTAGHPIDAVIRGEAFEYGKPITIGNDVWVGGNVVINPGVTIGNNVVIGSGAIVTKDIPDNVIAVGNPCKVLREINDEDKKYWELEKKRYYEN</sequence>
<dbReference type="InterPro" id="IPR011004">
    <property type="entry name" value="Trimer_LpxA-like_sf"/>
</dbReference>
<dbReference type="Pfam" id="PF12464">
    <property type="entry name" value="Mac"/>
    <property type="match status" value="1"/>
</dbReference>
<evidence type="ECO:0000256" key="2">
    <source>
        <dbReference type="ARBA" id="ARBA00022679"/>
    </source>
</evidence>
<keyword evidence="3" id="KW-0677">Repeat</keyword>
<evidence type="ECO:0000256" key="1">
    <source>
        <dbReference type="ARBA" id="ARBA00007274"/>
    </source>
</evidence>
<dbReference type="SUPFAM" id="SSF51161">
    <property type="entry name" value="Trimeric LpxA-like enzymes"/>
    <property type="match status" value="1"/>
</dbReference>
<accession>A0A0K2LB98</accession>
<dbReference type="EC" id="2.3.1.-" evidence="5"/>
<dbReference type="GO" id="GO:0008870">
    <property type="term" value="F:galactoside O-acetyltransferase activity"/>
    <property type="evidence" value="ECO:0007669"/>
    <property type="project" value="TreeGrafter"/>
</dbReference>
<protein>
    <recommendedName>
        <fullName evidence="5">Acetyltransferase</fullName>
        <ecNumber evidence="5">2.3.1.-</ecNumber>
    </recommendedName>
</protein>
<evidence type="ECO:0000256" key="4">
    <source>
        <dbReference type="ARBA" id="ARBA00023315"/>
    </source>
</evidence>
<dbReference type="KEGG" id="lhi:JP39_03840"/>
<dbReference type="OrthoDB" id="9812571at2"/>
<evidence type="ECO:0000259" key="6">
    <source>
        <dbReference type="SMART" id="SM01266"/>
    </source>
</evidence>
<evidence type="ECO:0000313" key="8">
    <source>
        <dbReference type="Proteomes" id="UP000061546"/>
    </source>
</evidence>
<dbReference type="InterPro" id="IPR039369">
    <property type="entry name" value="LacA-like"/>
</dbReference>
<dbReference type="AlphaFoldDB" id="A0A0K2LB98"/>
<dbReference type="EMBL" id="CP012559">
    <property type="protein sequence ID" value="ALB28559.1"/>
    <property type="molecule type" value="Genomic_DNA"/>
</dbReference>
<evidence type="ECO:0000256" key="3">
    <source>
        <dbReference type="ARBA" id="ARBA00022737"/>
    </source>
</evidence>
<dbReference type="PANTHER" id="PTHR43017:SF1">
    <property type="entry name" value="ACETYLTRANSFERASE YJL218W-RELATED"/>
    <property type="match status" value="1"/>
</dbReference>
<keyword evidence="4 5" id="KW-0012">Acyltransferase</keyword>
<dbReference type="SMART" id="SM01266">
    <property type="entry name" value="Mac"/>
    <property type="match status" value="1"/>
</dbReference>
<evidence type="ECO:0000256" key="5">
    <source>
        <dbReference type="RuleBase" id="RU367021"/>
    </source>
</evidence>
<dbReference type="PROSITE" id="PS00101">
    <property type="entry name" value="HEXAPEP_TRANSFERASES"/>
    <property type="match status" value="1"/>
</dbReference>